<gene>
    <name evidence="3" type="ORF">B7R22_04045</name>
</gene>
<evidence type="ECO:0000256" key="1">
    <source>
        <dbReference type="SAM" id="MobiDB-lite"/>
    </source>
</evidence>
<dbReference type="Pfam" id="PF02720">
    <property type="entry name" value="DUF222"/>
    <property type="match status" value="1"/>
</dbReference>
<dbReference type="Gene3D" id="1.10.30.50">
    <property type="match status" value="1"/>
</dbReference>
<evidence type="ECO:0000259" key="2">
    <source>
        <dbReference type="Pfam" id="PF02720"/>
    </source>
</evidence>
<feature type="region of interest" description="Disordered" evidence="1">
    <location>
        <begin position="278"/>
        <end position="329"/>
    </location>
</feature>
<dbReference type="InterPro" id="IPR003870">
    <property type="entry name" value="DUF222"/>
</dbReference>
<dbReference type="AlphaFoldDB" id="A0A3E0W665"/>
<evidence type="ECO:0000313" key="4">
    <source>
        <dbReference type="Proteomes" id="UP000256541"/>
    </source>
</evidence>
<dbReference type="Proteomes" id="UP000256541">
    <property type="component" value="Unassembled WGS sequence"/>
</dbReference>
<accession>A0A3E0W665</accession>
<feature type="compositionally biased region" description="Pro residues" evidence="1">
    <location>
        <begin position="279"/>
        <end position="293"/>
    </location>
</feature>
<dbReference type="RefSeq" id="WP_116410511.1">
    <property type="nucleotide sequence ID" value="NZ_NBXB01000011.1"/>
</dbReference>
<dbReference type="EMBL" id="NBXB01000011">
    <property type="protein sequence ID" value="RFA16647.1"/>
    <property type="molecule type" value="Genomic_DNA"/>
</dbReference>
<name>A0A3E0W665_9MICO</name>
<dbReference type="CDD" id="cd00085">
    <property type="entry name" value="HNHc"/>
    <property type="match status" value="1"/>
</dbReference>
<protein>
    <recommendedName>
        <fullName evidence="2">DUF222 domain-containing protein</fullName>
    </recommendedName>
</protein>
<proteinExistence type="predicted"/>
<dbReference type="InterPro" id="IPR003615">
    <property type="entry name" value="HNH_nuc"/>
</dbReference>
<feature type="domain" description="DUF222" evidence="2">
    <location>
        <begin position="81"/>
        <end position="273"/>
    </location>
</feature>
<comment type="caution">
    <text evidence="3">The sequence shown here is derived from an EMBL/GenBank/DDBJ whole genome shotgun (WGS) entry which is preliminary data.</text>
</comment>
<organism evidence="3 4">
    <name type="scientific">Subtercola boreus</name>
    <dbReference type="NCBI Taxonomy" id="120213"/>
    <lineage>
        <taxon>Bacteria</taxon>
        <taxon>Bacillati</taxon>
        <taxon>Actinomycetota</taxon>
        <taxon>Actinomycetes</taxon>
        <taxon>Micrococcales</taxon>
        <taxon>Microbacteriaceae</taxon>
        <taxon>Subtercola</taxon>
    </lineage>
</organism>
<reference evidence="3 4" key="1">
    <citation type="submission" date="2017-04" db="EMBL/GenBank/DDBJ databases">
        <title>Comparative genome analysis of Subtercola boreus.</title>
        <authorList>
            <person name="Cho Y.-J."/>
            <person name="Cho A."/>
            <person name="Kim O.-S."/>
            <person name="Lee J.-I."/>
        </authorList>
    </citation>
    <scope>NUCLEOTIDE SEQUENCE [LARGE SCALE GENOMIC DNA]</scope>
    <source>
        <strain evidence="3 4">P27479</strain>
    </source>
</reference>
<sequence length="481" mass="51544">MTRGSLTIDKPVGAPALVSVGPSKRQRFAAAVSAVVSQHKAIAATYAVLTELVEEARLAGTALHTTDSFTGGPQWSSDMVVERQLITELAVALHQSENDARRLLHTSEGLTGPFAATRAALEAGAISYRHAEKIVQHSTALAPSCVADYERAILPRARTVTVQRLDRLARAAVEEAQPTTAVQRHLDAAARRRLDIDPASDGMTYLTHYLPAVEAVAIYNRAHELARSAKNNGDPRTIAQLRVDTLSDLLLNGETSFDGVTRGIRARIHVTVPALTLLDPPPAPGAASPPAPPTARSSRRDSTANGLDHGPCGSPIGSPQGGRAPASGFAHLEGYGPIDRLTALRLTRDAPSVTRVLTDPITGCALAYGRARYRPPADLDELIRLTYAECTFPLSCESSATSDLDHTVAWSDGGHTELRNISPLCSRHHEVKHHTEWSVEQAADGTITWTSPAGFEYIVEPTPLPQHVPRFEDGAAMHPPF</sequence>
<evidence type="ECO:0000313" key="3">
    <source>
        <dbReference type="EMBL" id="RFA16647.1"/>
    </source>
</evidence>
<dbReference type="OrthoDB" id="3261064at2"/>